<reference evidence="1" key="1">
    <citation type="journal article" date="2019" name="MBio">
        <title>Virus Genomes from Deep Sea Sediments Expand the Ocean Megavirome and Support Independent Origins of Viral Gigantism.</title>
        <authorList>
            <person name="Backstrom D."/>
            <person name="Yutin N."/>
            <person name="Jorgensen S.L."/>
            <person name="Dharamshi J."/>
            <person name="Homa F."/>
            <person name="Zaremba-Niedwiedzka K."/>
            <person name="Spang A."/>
            <person name="Wolf Y.I."/>
            <person name="Koonin E.V."/>
            <person name="Ettema T.J."/>
        </authorList>
    </citation>
    <scope>NUCLEOTIDE SEQUENCE</scope>
</reference>
<keyword evidence="1" id="KW-0482">Metalloprotease</keyword>
<name>A0A481Z3K8_9VIRU</name>
<accession>A0A481Z3K8</accession>
<dbReference type="GO" id="GO:0006508">
    <property type="term" value="P:proteolysis"/>
    <property type="evidence" value="ECO:0007669"/>
    <property type="project" value="UniProtKB-KW"/>
</dbReference>
<dbReference type="GO" id="GO:0008237">
    <property type="term" value="F:metallopeptidase activity"/>
    <property type="evidence" value="ECO:0007669"/>
    <property type="project" value="UniProtKB-KW"/>
</dbReference>
<organism evidence="1">
    <name type="scientific">Pithovirus LCPAC001</name>
    <dbReference type="NCBI Taxonomy" id="2506585"/>
    <lineage>
        <taxon>Viruses</taxon>
        <taxon>Pithoviruses</taxon>
    </lineage>
</organism>
<proteinExistence type="predicted"/>
<sequence>MYLARTNQNNRYVNGVFPSVRIEKPIPMEHVSYEDFRLLIVTKSCRLGHNNYYFTIFINDVQYMDKYYTDGYIPIKGFDLDLGQLQITVKLYYGNGLVYEDCVTVISYHPDIDYKDIPCDPIIEKAEACDPVVANENAPCEVYESSQSICESDVENTPCEVYESSQSMYESDGENKPCEVYESSQSMYESDGEGPCDVYESSQSICESMEEMECDEKLTVIMGPSGPCGPPGPKGEQGDGGIIKKVYKSKRLSPKVRTYIVKNSEHKEIVLTLPESYYQRDKDCKNIGHVVTIYNDSCKQTLVQAPCDYKLKDVRGFFLLNPAQSATFHNLKKKWYVVSK</sequence>
<gene>
    <name evidence="1" type="ORF">LCPAC001_00690</name>
</gene>
<dbReference type="EMBL" id="MK500428">
    <property type="protein sequence ID" value="QBK89559.1"/>
    <property type="molecule type" value="Genomic_DNA"/>
</dbReference>
<protein>
    <submittedName>
        <fullName evidence="1">Putative metalloprotease</fullName>
    </submittedName>
</protein>
<evidence type="ECO:0000313" key="1">
    <source>
        <dbReference type="EMBL" id="QBK89559.1"/>
    </source>
</evidence>
<keyword evidence="1" id="KW-0378">Hydrolase</keyword>
<keyword evidence="1" id="KW-0645">Protease</keyword>